<dbReference type="InterPro" id="IPR027396">
    <property type="entry name" value="DsrEFH-like"/>
</dbReference>
<sequence>MLHILTKVENLQTVRVNELPINKESDIVLLTKDCVYAGINDHKDHSVILSFKQCYILQEDAEARGVLSLINNKIQLVNYSSFVVLTQERSPTATW</sequence>
<dbReference type="OrthoDB" id="9795117at2"/>
<dbReference type="STRING" id="688.A6E04_01525"/>
<dbReference type="InterPro" id="IPR007215">
    <property type="entry name" value="Sulphur_relay_TusB/DsrH"/>
</dbReference>
<protein>
    <submittedName>
        <fullName evidence="1">tRNA 2-thiouridine(34) synthase TusB</fullName>
    </submittedName>
</protein>
<evidence type="ECO:0000313" key="2">
    <source>
        <dbReference type="Proteomes" id="UP000093523"/>
    </source>
</evidence>
<dbReference type="PANTHER" id="PTHR37526:SF1">
    <property type="entry name" value="PROTEIN TUSB"/>
    <property type="match status" value="1"/>
</dbReference>
<name>A0A1B9NVD2_ALILO</name>
<organism evidence="1 2">
    <name type="scientific">Aliivibrio logei</name>
    <name type="common">Vibrio logei</name>
    <dbReference type="NCBI Taxonomy" id="688"/>
    <lineage>
        <taxon>Bacteria</taxon>
        <taxon>Pseudomonadati</taxon>
        <taxon>Pseudomonadota</taxon>
        <taxon>Gammaproteobacteria</taxon>
        <taxon>Vibrionales</taxon>
        <taxon>Vibrionaceae</taxon>
        <taxon>Aliivibrio</taxon>
    </lineage>
</organism>
<gene>
    <name evidence="1" type="ORF">A6E04_01525</name>
</gene>
<dbReference type="PANTHER" id="PTHR37526">
    <property type="entry name" value="PROTEIN TUSB"/>
    <property type="match status" value="1"/>
</dbReference>
<dbReference type="Gene3D" id="3.40.1260.10">
    <property type="entry name" value="DsrEFH-like"/>
    <property type="match status" value="1"/>
</dbReference>
<comment type="caution">
    <text evidence="1">The sequence shown here is derived from an EMBL/GenBank/DDBJ whole genome shotgun (WGS) entry which is preliminary data.</text>
</comment>
<dbReference type="GO" id="GO:1990228">
    <property type="term" value="C:sulfurtransferase complex"/>
    <property type="evidence" value="ECO:0007669"/>
    <property type="project" value="TreeGrafter"/>
</dbReference>
<dbReference type="AlphaFoldDB" id="A0A1B9NVD2"/>
<dbReference type="EMBL" id="MAJU01000024">
    <property type="protein sequence ID" value="OCH18528.1"/>
    <property type="molecule type" value="Genomic_DNA"/>
</dbReference>
<accession>A0A1B9NVD2</accession>
<dbReference type="Proteomes" id="UP000093523">
    <property type="component" value="Unassembled WGS sequence"/>
</dbReference>
<dbReference type="NCBIfam" id="TIGR03011">
    <property type="entry name" value="sulf_tusB_dsrH"/>
    <property type="match status" value="1"/>
</dbReference>
<dbReference type="GO" id="GO:0002143">
    <property type="term" value="P:tRNA wobble position uridine thiolation"/>
    <property type="evidence" value="ECO:0007669"/>
    <property type="project" value="InterPro"/>
</dbReference>
<proteinExistence type="predicted"/>
<dbReference type="RefSeq" id="WP_017020397.1">
    <property type="nucleotide sequence ID" value="NZ_CAWMPN010000024.1"/>
</dbReference>
<dbReference type="SUPFAM" id="SSF75169">
    <property type="entry name" value="DsrEFH-like"/>
    <property type="match status" value="1"/>
</dbReference>
<reference evidence="1 2" key="1">
    <citation type="submission" date="2016-06" db="EMBL/GenBank/DDBJ databases">
        <authorList>
            <person name="Kjaerup R.B."/>
            <person name="Dalgaard T.S."/>
            <person name="Juul-Madsen H.R."/>
        </authorList>
    </citation>
    <scope>NUCLEOTIDE SEQUENCE [LARGE SCALE GENOMIC DNA]</scope>
    <source>
        <strain evidence="1 2">1S159</strain>
    </source>
</reference>
<dbReference type="Pfam" id="PF04077">
    <property type="entry name" value="DsrH"/>
    <property type="match status" value="1"/>
</dbReference>
<evidence type="ECO:0000313" key="1">
    <source>
        <dbReference type="EMBL" id="OCH18528.1"/>
    </source>
</evidence>